<dbReference type="EMBL" id="FN545234">
    <property type="protein sequence ID" value="CBA74417.1"/>
    <property type="molecule type" value="Genomic_DNA"/>
</dbReference>
<dbReference type="EMBL" id="FN545161">
    <property type="protein sequence ID" value="CBA71828.1"/>
    <property type="molecule type" value="Genomic_DNA"/>
</dbReference>
<sequence>MLDRLLHHSHVLQLSGESYRLKDKRRSGAITE</sequence>
<dbReference type="InterPro" id="IPR002611">
    <property type="entry name" value="IstB_ATP-bd"/>
</dbReference>
<dbReference type="EMBL" id="FN545159">
    <property type="protein sequence ID" value="CBA71757.1"/>
    <property type="molecule type" value="Genomic_DNA"/>
</dbReference>
<feature type="domain" description="IstB-like ATP-binding" evidence="1">
    <location>
        <begin position="1"/>
        <end position="27"/>
    </location>
</feature>
<reference evidence="2" key="1">
    <citation type="journal article" date="2010" name="Insect Mol. Biol.">
        <title>The draft genome sequence of Arsenophonus nasoniae, son-killer bacterium of Nasonia vitripennis, reveals genes associated with virulence and symbiosis.</title>
        <authorList>
            <person name="Wilkes T."/>
            <person name="Darby A.C."/>
            <person name="Choi J."/>
            <person name="Colborne J.K."/>
            <person name="Werren J.H."/>
            <person name="Hurst G.D.D."/>
        </authorList>
    </citation>
    <scope>NUCLEOTIDE SEQUENCE</scope>
</reference>
<dbReference type="EMBL" id="FN545179">
    <property type="protein sequence ID" value="CBA72283.1"/>
    <property type="molecule type" value="Genomic_DNA"/>
</dbReference>
<proteinExistence type="predicted"/>
<dbReference type="Pfam" id="PF01695">
    <property type="entry name" value="IstB_IS21"/>
    <property type="match status" value="1"/>
</dbReference>
<dbReference type="GO" id="GO:0005524">
    <property type="term" value="F:ATP binding"/>
    <property type="evidence" value="ECO:0007669"/>
    <property type="project" value="InterPro"/>
</dbReference>
<evidence type="ECO:0000259" key="1">
    <source>
        <dbReference type="Pfam" id="PF01695"/>
    </source>
</evidence>
<evidence type="ECO:0000313" key="2">
    <source>
        <dbReference type="EMBL" id="CBA71757.1"/>
    </source>
</evidence>
<organism evidence="2">
    <name type="scientific">Arsenophonus nasoniae</name>
    <name type="common">son-killer infecting Nasonia vitripennis</name>
    <dbReference type="NCBI Taxonomy" id="638"/>
    <lineage>
        <taxon>Bacteria</taxon>
        <taxon>Pseudomonadati</taxon>
        <taxon>Pseudomonadota</taxon>
        <taxon>Gammaproteobacteria</taxon>
        <taxon>Enterobacterales</taxon>
        <taxon>Morganellaceae</taxon>
        <taxon>Arsenophonus</taxon>
    </lineage>
</organism>
<accession>D2TWK2</accession>
<gene>
    <name evidence="2" type="ORF">ARN_04360</name>
    <name evidence="3" type="ORF">ARN_05170</name>
    <name evidence="4" type="ORF">ARN_10030</name>
    <name evidence="5" type="ORF">ARN_22820</name>
</gene>
<dbReference type="AlphaFoldDB" id="D2TWK2"/>
<evidence type="ECO:0000313" key="4">
    <source>
        <dbReference type="EMBL" id="CBA72283.1"/>
    </source>
</evidence>
<name>D2TWK2_9GAMM</name>
<protein>
    <submittedName>
        <fullName evidence="2 3">Transposase</fullName>
    </submittedName>
    <submittedName>
        <fullName evidence="5">ISBmu24 transposase</fullName>
    </submittedName>
    <submittedName>
        <fullName evidence="4">Transposase, IS21 family</fullName>
    </submittedName>
</protein>
<evidence type="ECO:0000313" key="3">
    <source>
        <dbReference type="EMBL" id="CBA71828.1"/>
    </source>
</evidence>
<evidence type="ECO:0000313" key="5">
    <source>
        <dbReference type="EMBL" id="CBA74417.1"/>
    </source>
</evidence>